<keyword evidence="2" id="KW-1003">Cell membrane</keyword>
<dbReference type="SUPFAM" id="SSF81321">
    <property type="entry name" value="Family A G protein-coupled receptor-like"/>
    <property type="match status" value="1"/>
</dbReference>
<feature type="region of interest" description="Disordered" evidence="10">
    <location>
        <begin position="1"/>
        <end position="23"/>
    </location>
</feature>
<keyword evidence="7 9" id="KW-0675">Receptor</keyword>
<comment type="similarity">
    <text evidence="9">Belongs to the G-protein coupled receptor 1 family.</text>
</comment>
<dbReference type="GO" id="GO:0004930">
    <property type="term" value="F:G protein-coupled receptor activity"/>
    <property type="evidence" value="ECO:0007669"/>
    <property type="project" value="UniProtKB-KW"/>
</dbReference>
<dbReference type="EMBL" id="JAWDGP010000540">
    <property type="protein sequence ID" value="KAK3799764.1"/>
    <property type="molecule type" value="Genomic_DNA"/>
</dbReference>
<keyword evidence="8 9" id="KW-0807">Transducer</keyword>
<keyword evidence="5 9" id="KW-0297">G-protein coupled receptor</keyword>
<feature type="transmembrane region" description="Helical" evidence="11">
    <location>
        <begin position="835"/>
        <end position="854"/>
    </location>
</feature>
<evidence type="ECO:0000259" key="12">
    <source>
        <dbReference type="PROSITE" id="PS50262"/>
    </source>
</evidence>
<dbReference type="PROSITE" id="PS00237">
    <property type="entry name" value="G_PROTEIN_RECEP_F1_1"/>
    <property type="match status" value="1"/>
</dbReference>
<dbReference type="CDD" id="cd00637">
    <property type="entry name" value="7tm_classA_rhodopsin-like"/>
    <property type="match status" value="1"/>
</dbReference>
<feature type="compositionally biased region" description="Basic and acidic residues" evidence="10">
    <location>
        <begin position="305"/>
        <end position="322"/>
    </location>
</feature>
<organism evidence="13 14">
    <name type="scientific">Elysia crispata</name>
    <name type="common">lettuce slug</name>
    <dbReference type="NCBI Taxonomy" id="231223"/>
    <lineage>
        <taxon>Eukaryota</taxon>
        <taxon>Metazoa</taxon>
        <taxon>Spiralia</taxon>
        <taxon>Lophotrochozoa</taxon>
        <taxon>Mollusca</taxon>
        <taxon>Gastropoda</taxon>
        <taxon>Heterobranchia</taxon>
        <taxon>Euthyneura</taxon>
        <taxon>Panpulmonata</taxon>
        <taxon>Sacoglossa</taxon>
        <taxon>Placobranchoidea</taxon>
        <taxon>Plakobranchidae</taxon>
        <taxon>Elysia</taxon>
    </lineage>
</organism>
<feature type="transmembrane region" description="Helical" evidence="11">
    <location>
        <begin position="40"/>
        <end position="61"/>
    </location>
</feature>
<evidence type="ECO:0000256" key="6">
    <source>
        <dbReference type="ARBA" id="ARBA00023136"/>
    </source>
</evidence>
<dbReference type="AlphaFoldDB" id="A0AAE1B4K7"/>
<proteinExistence type="inferred from homology"/>
<reference evidence="13" key="1">
    <citation type="journal article" date="2023" name="G3 (Bethesda)">
        <title>A reference genome for the long-term kleptoplast-retaining sea slug Elysia crispata morphotype clarki.</title>
        <authorList>
            <person name="Eastman K.E."/>
            <person name="Pendleton A.L."/>
            <person name="Shaikh M.A."/>
            <person name="Suttiyut T."/>
            <person name="Ogas R."/>
            <person name="Tomko P."/>
            <person name="Gavelis G."/>
            <person name="Widhalm J.R."/>
            <person name="Wisecaver J.H."/>
        </authorList>
    </citation>
    <scope>NUCLEOTIDE SEQUENCE</scope>
    <source>
        <strain evidence="13">ECLA1</strain>
    </source>
</reference>
<evidence type="ECO:0000256" key="7">
    <source>
        <dbReference type="ARBA" id="ARBA00023170"/>
    </source>
</evidence>
<feature type="domain" description="G-protein coupled receptors family 1 profile" evidence="12">
    <location>
        <begin position="53"/>
        <end position="851"/>
    </location>
</feature>
<dbReference type="PRINTS" id="PR00237">
    <property type="entry name" value="GPCRRHODOPSN"/>
</dbReference>
<gene>
    <name evidence="13" type="ORF">RRG08_025379</name>
</gene>
<evidence type="ECO:0000256" key="8">
    <source>
        <dbReference type="ARBA" id="ARBA00023224"/>
    </source>
</evidence>
<dbReference type="InterPro" id="IPR017452">
    <property type="entry name" value="GPCR_Rhodpsn_7TM"/>
</dbReference>
<keyword evidence="3 9" id="KW-0812">Transmembrane</keyword>
<feature type="compositionally biased region" description="Polar residues" evidence="10">
    <location>
        <begin position="764"/>
        <end position="778"/>
    </location>
</feature>
<protein>
    <recommendedName>
        <fullName evidence="12">G-protein coupled receptors family 1 profile domain-containing protein</fullName>
    </recommendedName>
</protein>
<feature type="transmembrane region" description="Helical" evidence="11">
    <location>
        <begin position="73"/>
        <end position="105"/>
    </location>
</feature>
<evidence type="ECO:0000256" key="1">
    <source>
        <dbReference type="ARBA" id="ARBA00004651"/>
    </source>
</evidence>
<dbReference type="PANTHER" id="PTHR24248:SF144">
    <property type="entry name" value="G-PROTEIN COUPLED RECEPTORS FAMILY 1 PROFILE DOMAIN-CONTAINING PROTEIN"/>
    <property type="match status" value="1"/>
</dbReference>
<evidence type="ECO:0000256" key="9">
    <source>
        <dbReference type="RuleBase" id="RU000688"/>
    </source>
</evidence>
<keyword evidence="14" id="KW-1185">Reference proteome</keyword>
<evidence type="ECO:0000313" key="14">
    <source>
        <dbReference type="Proteomes" id="UP001283361"/>
    </source>
</evidence>
<accession>A0AAE1B4K7</accession>
<dbReference type="PROSITE" id="PS50262">
    <property type="entry name" value="G_PROTEIN_RECEP_F1_2"/>
    <property type="match status" value="1"/>
</dbReference>
<feature type="transmembrane region" description="Helical" evidence="11">
    <location>
        <begin position="153"/>
        <end position="177"/>
    </location>
</feature>
<dbReference type="Pfam" id="PF00001">
    <property type="entry name" value="7tm_1"/>
    <property type="match status" value="2"/>
</dbReference>
<feature type="region of interest" description="Disordered" evidence="10">
    <location>
        <begin position="284"/>
        <end position="322"/>
    </location>
</feature>
<evidence type="ECO:0000256" key="3">
    <source>
        <dbReference type="ARBA" id="ARBA00022692"/>
    </source>
</evidence>
<feature type="region of interest" description="Disordered" evidence="10">
    <location>
        <begin position="339"/>
        <end position="362"/>
    </location>
</feature>
<feature type="transmembrane region" description="Helical" evidence="11">
    <location>
        <begin position="798"/>
        <end position="823"/>
    </location>
</feature>
<feature type="transmembrane region" description="Helical" evidence="11">
    <location>
        <begin position="111"/>
        <end position="132"/>
    </location>
</feature>
<evidence type="ECO:0000256" key="11">
    <source>
        <dbReference type="SAM" id="Phobius"/>
    </source>
</evidence>
<dbReference type="GO" id="GO:0005886">
    <property type="term" value="C:plasma membrane"/>
    <property type="evidence" value="ECO:0007669"/>
    <property type="project" value="UniProtKB-SubCell"/>
</dbReference>
<comment type="caution">
    <text evidence="13">The sequence shown here is derived from an EMBL/GenBank/DDBJ whole genome shotgun (WGS) entry which is preliminary data.</text>
</comment>
<keyword evidence="4 11" id="KW-1133">Transmembrane helix</keyword>
<comment type="subcellular location">
    <subcellularLocation>
        <location evidence="1">Cell membrane</location>
        <topology evidence="1">Multi-pass membrane protein</topology>
    </subcellularLocation>
</comment>
<name>A0AAE1B4K7_9GAST</name>
<evidence type="ECO:0000256" key="4">
    <source>
        <dbReference type="ARBA" id="ARBA00022989"/>
    </source>
</evidence>
<evidence type="ECO:0000256" key="5">
    <source>
        <dbReference type="ARBA" id="ARBA00023040"/>
    </source>
</evidence>
<feature type="region of interest" description="Disordered" evidence="10">
    <location>
        <begin position="764"/>
        <end position="784"/>
    </location>
</feature>
<evidence type="ECO:0000256" key="2">
    <source>
        <dbReference type="ARBA" id="ARBA00022475"/>
    </source>
</evidence>
<dbReference type="Proteomes" id="UP001283361">
    <property type="component" value="Unassembled WGS sequence"/>
</dbReference>
<dbReference type="PANTHER" id="PTHR24248">
    <property type="entry name" value="ADRENERGIC RECEPTOR-RELATED G-PROTEIN COUPLED RECEPTOR"/>
    <property type="match status" value="1"/>
</dbReference>
<sequence length="875" mass="97034">MPNTTESAAGLGGGKWSADGPSNASPFESSIPAWEKVLEAGSLGLICVTAVVSNVSLWFVVLTSRSLRNESNYLILCLSMADLLVSVVSMPITVATIVSAGWIFSDKMCTALGYINMLAFVSSVESLGVISINRYVKICHPSLFVDVYTTRSAVLMSLGVWLLSGIMSLPPLFGWATYSYLPLASICFCDWPKSPSYAFFMIACCFCVPCGIMMVCYIRILRAFQQSRKTLQAFSQPVDTAAAASPAHSVFTCRHDTCFHKEVDMSINRGEDVLVHVSEESSDCDENFNEEKQTNSNRNYYPRHIAKETIDNHDSEDGDRKRRRCKDCEALDKLDSITSSEALSDQRMRGELQTSVSSQPVVDKDKDKVDIDSHLAEKHQACKSQSFPTMNSCDKLAVESCLDNLTCETHINGGPSGLSETSRLEVDSFKALVTQSLVPSTYGPVLTRSKTATGQAPRRFLRPSRKSKFVTHHARATVPRKLGPIGEDEISNFSSELSEPVNRLGVGCKNALSQDAKIIDVRHNFTSSFRRDASSNLKISRHSVNFARSNSPHNCVHRFFGNLFKPGWLQRRKIEPMEENLSIVNGESNGIFSTTSSSMSEFPAQCLSKQAGKGSSHFIFLAPGKNGNHSHFDKIMHLPKEKPTSPFRASVNHEQGNIGHKDTKRVTAPKSRFIIVKPTTVSDADDFKNTVRKNSSSADADSIVESARNPLSLLNDSNVAQSRRQLFAVPTAEDQHRLLDLQPRGKQTQIFMSPNSAGNFSSRIPTPSNCSHAKQRSSLPGKVVTSERRRREEIRLTTSLLVVVFLFIVCWFPYCISMFMSIYRPDLSGRALDMTALLLGYMNSCVNPIVYGLMNKRFKEGYRKLFTKCRICLGK</sequence>
<dbReference type="Gene3D" id="1.20.1070.10">
    <property type="entry name" value="Rhodopsin 7-helix transmembrane proteins"/>
    <property type="match status" value="2"/>
</dbReference>
<keyword evidence="6 11" id="KW-0472">Membrane</keyword>
<evidence type="ECO:0000313" key="13">
    <source>
        <dbReference type="EMBL" id="KAK3799764.1"/>
    </source>
</evidence>
<feature type="transmembrane region" description="Helical" evidence="11">
    <location>
        <begin position="197"/>
        <end position="220"/>
    </location>
</feature>
<dbReference type="InterPro" id="IPR000276">
    <property type="entry name" value="GPCR_Rhodpsn"/>
</dbReference>
<evidence type="ECO:0000256" key="10">
    <source>
        <dbReference type="SAM" id="MobiDB-lite"/>
    </source>
</evidence>